<dbReference type="PANTHER" id="PTHR30055:SF230">
    <property type="entry name" value="TRANSCRIPTIONAL REGULATORY PROTEIN (PROBABLY TETR-FAMILY)-RELATED"/>
    <property type="match status" value="1"/>
</dbReference>
<dbReference type="InterPro" id="IPR009057">
    <property type="entry name" value="Homeodomain-like_sf"/>
</dbReference>
<dbReference type="InterPro" id="IPR050109">
    <property type="entry name" value="HTH-type_TetR-like_transc_reg"/>
</dbReference>
<sequence>MDARVLEATRALLAERGFDATTVQAIAERSGVRASAVYRRWATRTEIIERAVLPGPASVSVRATGDLPADLRRFVGAYLAVLGAPAARAAMPGLLAAHDGAHGHAGRPERWLAVSARPQFADIPAAAPLNGGHRAAAVRKVRR</sequence>
<proteinExistence type="predicted"/>
<evidence type="ECO:0000256" key="2">
    <source>
        <dbReference type="PROSITE-ProRule" id="PRU00335"/>
    </source>
</evidence>
<organism evidence="4 5">
    <name type="scientific">Actinomadura parmotrematis</name>
    <dbReference type="NCBI Taxonomy" id="2864039"/>
    <lineage>
        <taxon>Bacteria</taxon>
        <taxon>Bacillati</taxon>
        <taxon>Actinomycetota</taxon>
        <taxon>Actinomycetes</taxon>
        <taxon>Streptosporangiales</taxon>
        <taxon>Thermomonosporaceae</taxon>
        <taxon>Actinomadura</taxon>
    </lineage>
</organism>
<dbReference type="Pfam" id="PF00440">
    <property type="entry name" value="TetR_N"/>
    <property type="match status" value="1"/>
</dbReference>
<evidence type="ECO:0000256" key="1">
    <source>
        <dbReference type="ARBA" id="ARBA00023125"/>
    </source>
</evidence>
<dbReference type="PROSITE" id="PS50977">
    <property type="entry name" value="HTH_TETR_2"/>
    <property type="match status" value="1"/>
</dbReference>
<dbReference type="PANTHER" id="PTHR30055">
    <property type="entry name" value="HTH-TYPE TRANSCRIPTIONAL REGULATOR RUTR"/>
    <property type="match status" value="1"/>
</dbReference>
<dbReference type="Proteomes" id="UP000774570">
    <property type="component" value="Unassembled WGS sequence"/>
</dbReference>
<dbReference type="PRINTS" id="PR00455">
    <property type="entry name" value="HTHTETR"/>
</dbReference>
<feature type="domain" description="HTH tetR-type" evidence="3">
    <location>
        <begin position="1"/>
        <end position="59"/>
    </location>
</feature>
<evidence type="ECO:0000313" key="4">
    <source>
        <dbReference type="EMBL" id="MBW8484286.1"/>
    </source>
</evidence>
<keyword evidence="5" id="KW-1185">Reference proteome</keyword>
<accession>A0ABS7FVH7</accession>
<reference evidence="4 5" key="1">
    <citation type="submission" date="2021-07" db="EMBL/GenBank/DDBJ databases">
        <title>Actinomadura sp. PM05-2 isolated from lichen.</title>
        <authorList>
            <person name="Somphong A."/>
            <person name="Phongsopitanun W."/>
            <person name="Tanasupawat S."/>
            <person name="Peongsungnone V."/>
        </authorList>
    </citation>
    <scope>NUCLEOTIDE SEQUENCE [LARGE SCALE GENOMIC DNA]</scope>
    <source>
        <strain evidence="4 5">PM05-2</strain>
    </source>
</reference>
<feature type="DNA-binding region" description="H-T-H motif" evidence="2">
    <location>
        <begin position="22"/>
        <end position="41"/>
    </location>
</feature>
<dbReference type="Gene3D" id="1.10.357.10">
    <property type="entry name" value="Tetracycline Repressor, domain 2"/>
    <property type="match status" value="1"/>
</dbReference>
<name>A0ABS7FVH7_9ACTN</name>
<dbReference type="SUPFAM" id="SSF46689">
    <property type="entry name" value="Homeodomain-like"/>
    <property type="match status" value="1"/>
</dbReference>
<evidence type="ECO:0000259" key="3">
    <source>
        <dbReference type="PROSITE" id="PS50977"/>
    </source>
</evidence>
<comment type="caution">
    <text evidence="4">The sequence shown here is derived from an EMBL/GenBank/DDBJ whole genome shotgun (WGS) entry which is preliminary data.</text>
</comment>
<protein>
    <submittedName>
        <fullName evidence="4">TetR/AcrR family transcriptional regulator</fullName>
    </submittedName>
</protein>
<keyword evidence="1 2" id="KW-0238">DNA-binding</keyword>
<evidence type="ECO:0000313" key="5">
    <source>
        <dbReference type="Proteomes" id="UP000774570"/>
    </source>
</evidence>
<gene>
    <name evidence="4" type="ORF">K1Y72_18025</name>
</gene>
<dbReference type="InterPro" id="IPR001647">
    <property type="entry name" value="HTH_TetR"/>
</dbReference>
<dbReference type="EMBL" id="JAIBOA010000010">
    <property type="protein sequence ID" value="MBW8484286.1"/>
    <property type="molecule type" value="Genomic_DNA"/>
</dbReference>